<keyword evidence="3" id="KW-1185">Reference proteome</keyword>
<comment type="caution">
    <text evidence="2">The sequence shown here is derived from an EMBL/GenBank/DDBJ whole genome shotgun (WGS) entry which is preliminary data.</text>
</comment>
<accession>A0AAN6GJ24</accession>
<reference evidence="2" key="1">
    <citation type="journal article" date="2023" name="PhytoFront">
        <title>Draft Genome Resources of Seven Strains of Tilletia horrida, Causal Agent of Kernel Smut of Rice.</title>
        <authorList>
            <person name="Khanal S."/>
            <person name="Antony Babu S."/>
            <person name="Zhou X.G."/>
        </authorList>
    </citation>
    <scope>NUCLEOTIDE SEQUENCE</scope>
    <source>
        <strain evidence="2">TX6</strain>
    </source>
</reference>
<dbReference type="Proteomes" id="UP001176517">
    <property type="component" value="Unassembled WGS sequence"/>
</dbReference>
<dbReference type="AlphaFoldDB" id="A0AAN6GJ24"/>
<name>A0AAN6GJ24_9BASI</name>
<dbReference type="EMBL" id="JAPDMZ010000720">
    <property type="protein sequence ID" value="KAK0541853.1"/>
    <property type="molecule type" value="Genomic_DNA"/>
</dbReference>
<sequence length="281" mass="32117">MQDSAETKTKRIHATDENEDPARKRPRTDIVGRFPSLPVEIIQVVLNHLVTSISPKERIHFHKNHQDHNRYLAELGKLVLVNKLFNKLLTPDMYREIRLPREFGYASSREHKHQSKLARKDDPQLQDPHTTTDSSAAALAQLLKTHPEKAALVKKIHIDPVARTQGRDAVDCHAYATILQQCKDTIEELAIAVNCSNGDEPSLNVSDSRHQALKRLSKTRMPQLKHLILKYEKFHHLDLIAWNHLESLQDVTVLTGYHVSPAHVDSDDNHVFQVLMRLPST</sequence>
<proteinExistence type="predicted"/>
<feature type="region of interest" description="Disordered" evidence="1">
    <location>
        <begin position="1"/>
        <end position="29"/>
    </location>
</feature>
<feature type="region of interest" description="Disordered" evidence="1">
    <location>
        <begin position="108"/>
        <end position="133"/>
    </location>
</feature>
<protein>
    <submittedName>
        <fullName evidence="2">Uncharacterized protein</fullName>
    </submittedName>
</protein>
<organism evidence="2 3">
    <name type="scientific">Tilletia horrida</name>
    <dbReference type="NCBI Taxonomy" id="155126"/>
    <lineage>
        <taxon>Eukaryota</taxon>
        <taxon>Fungi</taxon>
        <taxon>Dikarya</taxon>
        <taxon>Basidiomycota</taxon>
        <taxon>Ustilaginomycotina</taxon>
        <taxon>Exobasidiomycetes</taxon>
        <taxon>Tilletiales</taxon>
        <taxon>Tilletiaceae</taxon>
        <taxon>Tilletia</taxon>
    </lineage>
</organism>
<evidence type="ECO:0000313" key="2">
    <source>
        <dbReference type="EMBL" id="KAK0541853.1"/>
    </source>
</evidence>
<feature type="non-terminal residue" evidence="2">
    <location>
        <position position="281"/>
    </location>
</feature>
<gene>
    <name evidence="2" type="ORF">OC846_006921</name>
</gene>
<evidence type="ECO:0000313" key="3">
    <source>
        <dbReference type="Proteomes" id="UP001176517"/>
    </source>
</evidence>
<evidence type="ECO:0000256" key="1">
    <source>
        <dbReference type="SAM" id="MobiDB-lite"/>
    </source>
</evidence>